<name>A0ABP0ELE7_9ASCO</name>
<evidence type="ECO:0000313" key="5">
    <source>
        <dbReference type="Proteomes" id="UP001497600"/>
    </source>
</evidence>
<dbReference type="Gene3D" id="3.80.10.10">
    <property type="entry name" value="Ribonuclease Inhibitor"/>
    <property type="match status" value="2"/>
</dbReference>
<dbReference type="InterPro" id="IPR032675">
    <property type="entry name" value="LRR_dom_sf"/>
</dbReference>
<accession>A0ABP0ELE7</accession>
<dbReference type="InterPro" id="IPR001810">
    <property type="entry name" value="F-box_dom"/>
</dbReference>
<dbReference type="Proteomes" id="UP001497600">
    <property type="component" value="Chromosome H"/>
</dbReference>
<dbReference type="Pfam" id="PF13516">
    <property type="entry name" value="LRR_6"/>
    <property type="match status" value="2"/>
</dbReference>
<reference evidence="4 5" key="1">
    <citation type="submission" date="2024-01" db="EMBL/GenBank/DDBJ databases">
        <authorList>
            <consortium name="Genoscope - CEA"/>
            <person name="William W."/>
        </authorList>
    </citation>
    <scope>NUCLEOTIDE SEQUENCE [LARGE SCALE GENOMIC DNA]</scope>
    <source>
        <strain evidence="4 5">29B2s-10</strain>
    </source>
</reference>
<dbReference type="PROSITE" id="PS51450">
    <property type="entry name" value="LRR"/>
    <property type="match status" value="4"/>
</dbReference>
<sequence>MIAGTTEFAAKLQDLPQELIHRIFTHLDYESLHLFQPSHGIYVEAFTMASYSILRDAHYFVSNYHTLDFNESVSSQYVENIARIVDVEMEPYHGPCSHCHHEKSVKGGRNIHISSCFEPLSVAPRTLSLYLLVPGTRNDNGKSSFSMLIHKFMEIINNKGSQSSLSLINKINVFVDYDENLISPVVEELSGEESIATNMDLSIYRSLHELEKTCFANTLIRERLCIFSIVSQNHSSWFHGLVDTGIMFYSPSVQNMSSISHLSLPYHVLGHSIDNESAFFLPNSLRTLNLSFSSSLALALLMFGKFPPSLESLNLSGCNIGSLLDKNTIKFPTTIRHLNLSHNNIKSIQDLKLPHLLRTLELTDNQISSLNGPYNSSYNFPLELVNLNLSHNNLISINSIQFPPKLVRLYLSGNLLSDSYGNSRGHPVKFPSSLLHLDLSMNNYTELTGLQFPPRLQELDVSNNQISRLSDRISLDTQFYNSLIMLNISGNPLESLSILFCADSCRFPKLKALFMNSVLIRNCFHHQKGAEFHIYVPESLRFLHMWNTGLQGHKCRILNGRNLKVMNIS</sequence>
<evidence type="ECO:0000256" key="1">
    <source>
        <dbReference type="ARBA" id="ARBA00022614"/>
    </source>
</evidence>
<evidence type="ECO:0000313" key="4">
    <source>
        <dbReference type="EMBL" id="CAK7921902.1"/>
    </source>
</evidence>
<dbReference type="InterPro" id="IPR050836">
    <property type="entry name" value="SDS22/Internalin_LRR"/>
</dbReference>
<feature type="domain" description="F-box" evidence="3">
    <location>
        <begin position="9"/>
        <end position="32"/>
    </location>
</feature>
<dbReference type="InterPro" id="IPR001611">
    <property type="entry name" value="Leu-rich_rpt"/>
</dbReference>
<organism evidence="4 5">
    <name type="scientific">[Candida] anglica</name>
    <dbReference type="NCBI Taxonomy" id="148631"/>
    <lineage>
        <taxon>Eukaryota</taxon>
        <taxon>Fungi</taxon>
        <taxon>Dikarya</taxon>
        <taxon>Ascomycota</taxon>
        <taxon>Saccharomycotina</taxon>
        <taxon>Pichiomycetes</taxon>
        <taxon>Debaryomycetaceae</taxon>
        <taxon>Kurtzmaniella</taxon>
    </lineage>
</organism>
<dbReference type="SMART" id="SM00364">
    <property type="entry name" value="LRR_BAC"/>
    <property type="match status" value="6"/>
</dbReference>
<dbReference type="PROSITE" id="PS50181">
    <property type="entry name" value="FBOX"/>
    <property type="match status" value="1"/>
</dbReference>
<evidence type="ECO:0000256" key="2">
    <source>
        <dbReference type="ARBA" id="ARBA00022737"/>
    </source>
</evidence>
<dbReference type="PANTHER" id="PTHR46652">
    <property type="entry name" value="LEUCINE-RICH REPEAT AND IQ DOMAIN-CONTAINING PROTEIN 1-RELATED"/>
    <property type="match status" value="1"/>
</dbReference>
<gene>
    <name evidence="4" type="ORF">CAAN4_H20032</name>
</gene>
<dbReference type="PANTHER" id="PTHR46652:SF3">
    <property type="entry name" value="LEUCINE-RICH REPEAT-CONTAINING PROTEIN 9"/>
    <property type="match status" value="1"/>
</dbReference>
<keyword evidence="5" id="KW-1185">Reference proteome</keyword>
<proteinExistence type="predicted"/>
<keyword evidence="2" id="KW-0677">Repeat</keyword>
<evidence type="ECO:0000259" key="3">
    <source>
        <dbReference type="PROSITE" id="PS50181"/>
    </source>
</evidence>
<keyword evidence="1" id="KW-0433">Leucine-rich repeat</keyword>
<dbReference type="EMBL" id="OZ004260">
    <property type="protein sequence ID" value="CAK7921902.1"/>
    <property type="molecule type" value="Genomic_DNA"/>
</dbReference>
<protein>
    <recommendedName>
        <fullName evidence="3">F-box domain-containing protein</fullName>
    </recommendedName>
</protein>
<dbReference type="Pfam" id="PF00560">
    <property type="entry name" value="LRR_1"/>
    <property type="match status" value="1"/>
</dbReference>
<dbReference type="SUPFAM" id="SSF52058">
    <property type="entry name" value="L domain-like"/>
    <property type="match status" value="1"/>
</dbReference>